<evidence type="ECO:0000313" key="3">
    <source>
        <dbReference type="RefSeq" id="XP_004379445.1"/>
    </source>
</evidence>
<keyword evidence="2" id="KW-1185">Reference proteome</keyword>
<evidence type="ECO:0000313" key="2">
    <source>
        <dbReference type="Proteomes" id="UP000248480"/>
    </source>
</evidence>
<dbReference type="KEGG" id="tmu:101356314"/>
<dbReference type="AlphaFoldDB" id="A0A2Y9DSG5"/>
<accession>A0A2Y9DSG5</accession>
<dbReference type="CDD" id="cd23577">
    <property type="entry name" value="TFP_LU_ECD_PATE1"/>
    <property type="match status" value="1"/>
</dbReference>
<dbReference type="Proteomes" id="UP000248480">
    <property type="component" value="Unplaced"/>
</dbReference>
<name>A0A2Y9DSG5_TRIMA</name>
<sequence>MKLKRFEEKMFSGSFLKRVLPAELADTVECRMCHIQFPGEKCSRGRGICRADKNEACAVGKIHRKNGHLWSHWLTFMGCQKNCAEVEKIKWSTYMVAFRCCRSFNLCNENLTNRG</sequence>
<dbReference type="FunCoup" id="A0A2Y9DSG5">
    <property type="interactions" value="341"/>
</dbReference>
<reference evidence="3" key="1">
    <citation type="submission" date="2025-08" db="UniProtKB">
        <authorList>
            <consortium name="RefSeq"/>
        </authorList>
    </citation>
    <scope>IDENTIFICATION</scope>
</reference>
<dbReference type="STRING" id="127582.A0A2Y9DSG5"/>
<dbReference type="Pfam" id="PF00021">
    <property type="entry name" value="UPAR_LY6"/>
    <property type="match status" value="1"/>
</dbReference>
<gene>
    <name evidence="3" type="primary">PATE1</name>
</gene>
<organism evidence="2 3">
    <name type="scientific">Trichechus manatus latirostris</name>
    <name type="common">Florida manatee</name>
    <dbReference type="NCBI Taxonomy" id="127582"/>
    <lineage>
        <taxon>Eukaryota</taxon>
        <taxon>Metazoa</taxon>
        <taxon>Chordata</taxon>
        <taxon>Craniata</taxon>
        <taxon>Vertebrata</taxon>
        <taxon>Euteleostomi</taxon>
        <taxon>Mammalia</taxon>
        <taxon>Eutheria</taxon>
        <taxon>Afrotheria</taxon>
        <taxon>Sirenia</taxon>
        <taxon>Trichechidae</taxon>
        <taxon>Trichechus</taxon>
    </lineage>
</organism>
<dbReference type="GeneID" id="101356314"/>
<dbReference type="RefSeq" id="XP_004379445.1">
    <property type="nucleotide sequence ID" value="XM_004379388.1"/>
</dbReference>
<feature type="domain" description="UPAR/Ly6" evidence="1">
    <location>
        <begin position="27"/>
        <end position="109"/>
    </location>
</feature>
<dbReference type="OrthoDB" id="9804658at2759"/>
<protein>
    <submittedName>
        <fullName evidence="3">Prostate and testis expressed protein 1</fullName>
    </submittedName>
</protein>
<dbReference type="CTD" id="160065"/>
<proteinExistence type="predicted"/>
<evidence type="ECO:0000259" key="1">
    <source>
        <dbReference type="Pfam" id="PF00021"/>
    </source>
</evidence>
<dbReference type="InterPro" id="IPR016054">
    <property type="entry name" value="LY6_UPA_recep-like"/>
</dbReference>
<dbReference type="InParanoid" id="A0A2Y9DSG5"/>